<dbReference type="Proteomes" id="UP001515100">
    <property type="component" value="Unassembled WGS sequence"/>
</dbReference>
<evidence type="ECO:0000259" key="6">
    <source>
        <dbReference type="Pfam" id="PF07687"/>
    </source>
</evidence>
<dbReference type="SUPFAM" id="SSF53187">
    <property type="entry name" value="Zn-dependent exopeptidases"/>
    <property type="match status" value="1"/>
</dbReference>
<dbReference type="PANTHER" id="PTHR45962:SF1">
    <property type="entry name" value="N-FATTY-ACYL-AMINO ACID SYNTHASE_HYDROLASE PM20D1"/>
    <property type="match status" value="1"/>
</dbReference>
<dbReference type="Gene3D" id="3.30.70.360">
    <property type="match status" value="1"/>
</dbReference>
<evidence type="ECO:0000256" key="2">
    <source>
        <dbReference type="ARBA" id="ARBA00022670"/>
    </source>
</evidence>
<evidence type="ECO:0000256" key="1">
    <source>
        <dbReference type="ARBA" id="ARBA00006247"/>
    </source>
</evidence>
<evidence type="ECO:0000256" key="5">
    <source>
        <dbReference type="ARBA" id="ARBA00022833"/>
    </source>
</evidence>
<evidence type="ECO:0000256" key="3">
    <source>
        <dbReference type="ARBA" id="ARBA00022723"/>
    </source>
</evidence>
<dbReference type="InterPro" id="IPR002933">
    <property type="entry name" value="Peptidase_M20"/>
</dbReference>
<sequence>MTALGDTSGVAQHLSALITCRTISEPDHHDPQEFARLRGLLRDMYPATHRATERIELPGGSLLHIWRGRRAERPLLLMAHHDVVPAEASRWAHDPFGGDISESSVHGRGALDDKGALVCLLEAVEALAVQDFVPDHDIYVFSGADEETDGNGARLAAKVLHDCGVRPWLVSDEGGAVVPPGLIPGQDAPIAMVALAEKGTVDVDVVARSEGGHSSVPLRGGATERLAEAVLRISRHEPQTRVSAPVRAMLAAVAEHFPPTFAGLATAPEATISSALSDGGPELAALIRSTMVVTRMTGSPADNVLATRASANVNARLAPGDDKVQLESRLSTLLDGLDISIDDVRGDDPSPTAAGTGAQWDLLTAAITHLDPDVRVVPYLQSGATDSRHFTSISDAVHRFSPLTMDSSQRAAIHSHDEHVTVESLARGASFYHALMTLPH</sequence>
<keyword evidence="4" id="KW-0378">Hydrolase</keyword>
<dbReference type="EMBL" id="SDPP02000002">
    <property type="protein sequence ID" value="KAA1378468.1"/>
    <property type="molecule type" value="Genomic_DNA"/>
</dbReference>
<proteinExistence type="inferred from homology"/>
<protein>
    <submittedName>
        <fullName evidence="7">M20/M25/M40 family metallo-hydrolase</fullName>
    </submittedName>
</protein>
<comment type="similarity">
    <text evidence="1">Belongs to the peptidase M20A family.</text>
</comment>
<comment type="caution">
    <text evidence="7">The sequence shown here is derived from an EMBL/GenBank/DDBJ whole genome shotgun (WGS) entry which is preliminary data.</text>
</comment>
<organism evidence="7 8">
    <name type="scientific">Aeromicrobium fastidiosum</name>
    <dbReference type="NCBI Taxonomy" id="52699"/>
    <lineage>
        <taxon>Bacteria</taxon>
        <taxon>Bacillati</taxon>
        <taxon>Actinomycetota</taxon>
        <taxon>Actinomycetes</taxon>
        <taxon>Propionibacteriales</taxon>
        <taxon>Nocardioidaceae</taxon>
        <taxon>Aeromicrobium</taxon>
    </lineage>
</organism>
<gene>
    <name evidence="7" type="ORF">ESP62_008935</name>
</gene>
<dbReference type="SUPFAM" id="SSF55031">
    <property type="entry name" value="Bacterial exopeptidase dimerisation domain"/>
    <property type="match status" value="1"/>
</dbReference>
<evidence type="ECO:0000256" key="4">
    <source>
        <dbReference type="ARBA" id="ARBA00022801"/>
    </source>
</evidence>
<dbReference type="Gene3D" id="1.10.150.900">
    <property type="match status" value="1"/>
</dbReference>
<keyword evidence="8" id="KW-1185">Reference proteome</keyword>
<keyword evidence="5" id="KW-0862">Zinc</keyword>
<evidence type="ECO:0000313" key="7">
    <source>
        <dbReference type="EMBL" id="KAA1378468.1"/>
    </source>
</evidence>
<reference evidence="7" key="1">
    <citation type="submission" date="2019-09" db="EMBL/GenBank/DDBJ databases">
        <authorList>
            <person name="Li J."/>
        </authorList>
    </citation>
    <scope>NUCLEOTIDE SEQUENCE [LARGE SCALE GENOMIC DNA]</scope>
    <source>
        <strain evidence="7">NRBC 14897</strain>
    </source>
</reference>
<dbReference type="Pfam" id="PF07687">
    <property type="entry name" value="M20_dimer"/>
    <property type="match status" value="1"/>
</dbReference>
<dbReference type="GO" id="GO:0006508">
    <property type="term" value="P:proteolysis"/>
    <property type="evidence" value="ECO:0007669"/>
    <property type="project" value="UniProtKB-KW"/>
</dbReference>
<evidence type="ECO:0000313" key="8">
    <source>
        <dbReference type="Proteomes" id="UP001515100"/>
    </source>
</evidence>
<accession>A0A641AMG5</accession>
<dbReference type="InterPro" id="IPR047177">
    <property type="entry name" value="Pept_M20A"/>
</dbReference>
<keyword evidence="2" id="KW-0645">Protease</keyword>
<keyword evidence="3" id="KW-0479">Metal-binding</keyword>
<feature type="domain" description="Peptidase M20 dimerisation" evidence="6">
    <location>
        <begin position="196"/>
        <end position="335"/>
    </location>
</feature>
<dbReference type="AlphaFoldDB" id="A0A641AMG5"/>
<dbReference type="InterPro" id="IPR011650">
    <property type="entry name" value="Peptidase_M20_dimer"/>
</dbReference>
<dbReference type="PROSITE" id="PS00758">
    <property type="entry name" value="ARGE_DAPE_CPG2_1"/>
    <property type="match status" value="1"/>
</dbReference>
<dbReference type="InterPro" id="IPR036264">
    <property type="entry name" value="Bact_exopeptidase_dim_dom"/>
</dbReference>
<dbReference type="Pfam" id="PF01546">
    <property type="entry name" value="Peptidase_M20"/>
    <property type="match status" value="1"/>
</dbReference>
<dbReference type="OrthoDB" id="3665926at2"/>
<dbReference type="GO" id="GO:0046872">
    <property type="term" value="F:metal ion binding"/>
    <property type="evidence" value="ECO:0007669"/>
    <property type="project" value="UniProtKB-KW"/>
</dbReference>
<name>A0A641AMG5_9ACTN</name>
<dbReference type="PANTHER" id="PTHR45962">
    <property type="entry name" value="N-FATTY-ACYL-AMINO ACID SYNTHASE/HYDROLASE PM20D1"/>
    <property type="match status" value="1"/>
</dbReference>
<dbReference type="GO" id="GO:0008233">
    <property type="term" value="F:peptidase activity"/>
    <property type="evidence" value="ECO:0007669"/>
    <property type="project" value="UniProtKB-KW"/>
</dbReference>
<dbReference type="Gene3D" id="3.40.630.10">
    <property type="entry name" value="Zn peptidases"/>
    <property type="match status" value="1"/>
</dbReference>
<dbReference type="RefSeq" id="WP_129182599.1">
    <property type="nucleotide sequence ID" value="NZ_JAGIOG010000001.1"/>
</dbReference>
<dbReference type="InterPro" id="IPR001261">
    <property type="entry name" value="ArgE/DapE_CS"/>
</dbReference>